<reference evidence="2 3" key="2">
    <citation type="submission" date="2016-08" db="EMBL/GenBank/DDBJ databases">
        <title>Pervasive Adenine N6-methylation of Active Genes in Fungi.</title>
        <authorList>
            <consortium name="DOE Joint Genome Institute"/>
            <person name="Mondo S.J."/>
            <person name="Dannebaum R.O."/>
            <person name="Kuo R.C."/>
            <person name="Labutti K."/>
            <person name="Haridas S."/>
            <person name="Kuo A."/>
            <person name="Salamov A."/>
            <person name="Ahrendt S.R."/>
            <person name="Lipzen A."/>
            <person name="Sullivan W."/>
            <person name="Andreopoulos W.B."/>
            <person name="Clum A."/>
            <person name="Lindquist E."/>
            <person name="Daum C."/>
            <person name="Ramamoorthy G.K."/>
            <person name="Gryganskyi A."/>
            <person name="Culley D."/>
            <person name="Magnuson J.K."/>
            <person name="James T.Y."/>
            <person name="O'Malley M.A."/>
            <person name="Stajich J.E."/>
            <person name="Spatafora J.W."/>
            <person name="Visel A."/>
            <person name="Grigoriev I.V."/>
        </authorList>
    </citation>
    <scope>NUCLEOTIDE SEQUENCE [LARGE SCALE GENOMIC DNA]</scope>
    <source>
        <strain evidence="2 3">S4</strain>
    </source>
</reference>
<feature type="signal peptide" evidence="1">
    <location>
        <begin position="1"/>
        <end position="25"/>
    </location>
</feature>
<dbReference type="EMBL" id="MCFG01000008">
    <property type="protein sequence ID" value="ORX87465.1"/>
    <property type="molecule type" value="Genomic_DNA"/>
</dbReference>
<dbReference type="STRING" id="1754192.A0A1Y1XP71"/>
<name>A0A1Y1XP71_9FUNG</name>
<sequence length="1588" mass="178749">MKVNIHNISIILYIILCFSIKNIYSLSECTVDSNNICTLTKGLKLLNQGKYCIVGSKIYYGNNSTGGCALATTISKKGYYFFKNNEIITNADSDPDSGYNCVNNSLCTIIEENGIYINELSKSNVVSYVKNGSSVSIAITKNCSFLTKLEFPLLINCDLINGCSTKNYASINDVFINGLGNGLNKALIICSDSDQCKTITPEINTYYTSSTDKDGLIECNKEGCKSLDFSLVTKNSYYINDGNNKDYKQLIYCNDQNSKCETIKGIKNFLINEADKTTLIECTTNKETNEMKCSIIEGKENYFYLNGAVTDSLDDALIQCDSEKCSYYTPTTGYYLNGKVSDLSNALIYCSTSSCSVTEGKDNLYYINNAGDELKKGLIYCNNIDLCSTIDSTQDSFYLSGIMDGLDNALIYWDNNSVPYILNGITDSYYINAATTNSTNALINCDTNGCSTISGFADSYYITKTYEKSTSNKPIFKTLIYCNNKQFCENVTGEINSYYLNRVATGLDESLIFCDAISSSIVCSSVLPAKINPGYYINSGKMANLYPLITCDDYKCRTHKIKTEISPGFYINAGDSSNVIIICGDKCYSTNVLNLQELGGYIYKDSVLGFYYNNTVTFGSTTSTSIDYFYNVKIPNGNTFPTVTDEKETVFKVSKYSITRVVVDGILSIGTNNQLTSDEIKFGISQNKVFSCNSDSMTCTLINSCITNGFYLDKLSNVGYYCDSNQLTPLSHEGYYIDSSRLVGNNTPYLIYCNVLNECMPVDNPNYYYLNAGVNYMPKAQLTSSSTLKNEKNLIYCNSKNCNTLVSTTGYYVAGISSVDTVTNRLIYCMDNSCNNPRPISNYAYFINNGVDNNLKPLILCDKNICSTQAFKSGYFLAENKNKLISCDGLSCKEINASSGYYHYGGPQISTKYIIQCENQLSSELECELKEGQPGFYVSNISNVLINCNKSQCQSFTAKNGIFRSATTTKSSSSFITKRDLVTVNRFQKRDKSIDIYNLIICDEDGCHELSSTELSQVPICTYSNDKCYIDLPTSSVNMNKFTSIYAGGYCTSSDRSQIYFATNNIDIKNKSTENEDSLSIVTKTTNCIEVGKKYSNNYFVYGNIIYKLDEASIFELRDPGYYFINTNTNTLASSIDISSYNDINTKLFKCTENGCSTVKRPENTVYYTDINKKIIKYDISTDKYFFMKDIICIYNNEKCTPNSNMNNQNICITYKGELVLTSSEINSYESGTCYKASDISTSIYGYSNNLYFMDSNSAQLIQNTSYFFINSNTHTNVNYKDFINGKNNSILIYGCLMSNCDIYEPEEGLYYYNSVGNYLIKYVDGVWTTPKTSGYALVSVNPNEVFIYKFSIVSGNVILENKVSDGFYYTIDEEMYICTENNHTCDKISETGYYYTPSDEMYYCLYDSEHVEKTECYKQSCTTGQYYFIEDKYHRCEKSSIFHPVEPIYCSPFDKVIINFPIMYKDVFPNYIRKAIDNVELHNNSTSVIKSNSINYMSVVPGIFTNCRYNYEDDTTTFDLICISNYVEENSDKNVKICSIEKLGYTKCEEDKENPEKCNVSFALPNIKFHKILYTFVIISITYLLFI</sequence>
<keyword evidence="3" id="KW-1185">Reference proteome</keyword>
<organism evidence="2 3">
    <name type="scientific">Anaeromyces robustus</name>
    <dbReference type="NCBI Taxonomy" id="1754192"/>
    <lineage>
        <taxon>Eukaryota</taxon>
        <taxon>Fungi</taxon>
        <taxon>Fungi incertae sedis</taxon>
        <taxon>Chytridiomycota</taxon>
        <taxon>Chytridiomycota incertae sedis</taxon>
        <taxon>Neocallimastigomycetes</taxon>
        <taxon>Neocallimastigales</taxon>
        <taxon>Neocallimastigaceae</taxon>
        <taxon>Anaeromyces</taxon>
    </lineage>
</organism>
<proteinExistence type="predicted"/>
<feature type="chain" id="PRO_5013028123" evidence="1">
    <location>
        <begin position="26"/>
        <end position="1588"/>
    </location>
</feature>
<accession>A0A1Y1XP71</accession>
<dbReference type="Proteomes" id="UP000193944">
    <property type="component" value="Unassembled WGS sequence"/>
</dbReference>
<reference evidence="2 3" key="1">
    <citation type="submission" date="2016-08" db="EMBL/GenBank/DDBJ databases">
        <title>A Parts List for Fungal Cellulosomes Revealed by Comparative Genomics.</title>
        <authorList>
            <consortium name="DOE Joint Genome Institute"/>
            <person name="Haitjema C.H."/>
            <person name="Gilmore S.P."/>
            <person name="Henske J.K."/>
            <person name="Solomon K.V."/>
            <person name="De Groot R."/>
            <person name="Kuo A."/>
            <person name="Mondo S.J."/>
            <person name="Salamov A.A."/>
            <person name="Labutti K."/>
            <person name="Zhao Z."/>
            <person name="Chiniquy J."/>
            <person name="Barry K."/>
            <person name="Brewer H.M."/>
            <person name="Purvine S.O."/>
            <person name="Wright A.T."/>
            <person name="Boxma B."/>
            <person name="Van Alen T."/>
            <person name="Hackstein J.H."/>
            <person name="Baker S.E."/>
            <person name="Grigoriev I.V."/>
            <person name="O'Malley M.A."/>
        </authorList>
    </citation>
    <scope>NUCLEOTIDE SEQUENCE [LARGE SCALE GENOMIC DNA]</scope>
    <source>
        <strain evidence="2 3">S4</strain>
    </source>
</reference>
<evidence type="ECO:0000313" key="2">
    <source>
        <dbReference type="EMBL" id="ORX87465.1"/>
    </source>
</evidence>
<dbReference type="OrthoDB" id="10363843at2759"/>
<evidence type="ECO:0000256" key="1">
    <source>
        <dbReference type="SAM" id="SignalP"/>
    </source>
</evidence>
<gene>
    <name evidence="2" type="ORF">BCR32DRAFT_289288</name>
</gene>
<comment type="caution">
    <text evidence="2">The sequence shown here is derived from an EMBL/GenBank/DDBJ whole genome shotgun (WGS) entry which is preliminary data.</text>
</comment>
<keyword evidence="1" id="KW-0732">Signal</keyword>
<protein>
    <submittedName>
        <fullName evidence="2">Scaffoldin</fullName>
    </submittedName>
</protein>
<evidence type="ECO:0000313" key="3">
    <source>
        <dbReference type="Proteomes" id="UP000193944"/>
    </source>
</evidence>